<sequence>MTIQWKKPVCQLDSDGLYLGQNEADLDINARDGSYIIPGGCIDVEPPENRDGHAARWTGEAWEYIPDHRGKTAYQTADGQAVIVVTAGGLSDGLTFTAPPSHWHTWDGKQWALAEQDAAEWLAQAKAAKLAEINAAAQSYVCHLSKSNDVPEFERQTWPLQANEALAWEQDPSTDTPLLAQIAAARGCDLDGLRGKALAKAKQFAALSATVAGQRQAYADRLDAAQEVAAVAAIEPVYQLPQEAV</sequence>
<protein>
    <submittedName>
        <fullName evidence="1">Putative phage fiber-spike protein</fullName>
    </submittedName>
</protein>
<evidence type="ECO:0000313" key="1">
    <source>
        <dbReference type="EMBL" id="VEJ49316.1"/>
    </source>
</evidence>
<proteinExistence type="predicted"/>
<keyword evidence="2" id="KW-1185">Reference proteome</keyword>
<dbReference type="EMBL" id="LR134533">
    <property type="protein sequence ID" value="VEJ49316.1"/>
    <property type="molecule type" value="Genomic_DNA"/>
</dbReference>
<dbReference type="RefSeq" id="WP_004284598.1">
    <property type="nucleotide sequence ID" value="NZ_CAUJRG010000003.1"/>
</dbReference>
<name>A0A448VHS6_9NEIS</name>
<gene>
    <name evidence="1" type="ORF">NCTC12742_00138</name>
</gene>
<dbReference type="Proteomes" id="UP000272771">
    <property type="component" value="Chromosome"/>
</dbReference>
<accession>A0A448VHS6</accession>
<reference evidence="1 2" key="1">
    <citation type="submission" date="2018-12" db="EMBL/GenBank/DDBJ databases">
        <authorList>
            <consortium name="Pathogen Informatics"/>
        </authorList>
    </citation>
    <scope>NUCLEOTIDE SEQUENCE [LARGE SCALE GENOMIC DNA]</scope>
    <source>
        <strain evidence="1 2">NCTC12742</strain>
    </source>
</reference>
<dbReference type="STRING" id="28091.SAMEA3174300_00833"/>
<dbReference type="AlphaFoldDB" id="A0A448VHS6"/>
<dbReference type="OrthoDB" id="8821413at2"/>
<evidence type="ECO:0000313" key="2">
    <source>
        <dbReference type="Proteomes" id="UP000272771"/>
    </source>
</evidence>
<organism evidence="1 2">
    <name type="scientific">Neisseria weaveri</name>
    <dbReference type="NCBI Taxonomy" id="28091"/>
    <lineage>
        <taxon>Bacteria</taxon>
        <taxon>Pseudomonadati</taxon>
        <taxon>Pseudomonadota</taxon>
        <taxon>Betaproteobacteria</taxon>
        <taxon>Neisseriales</taxon>
        <taxon>Neisseriaceae</taxon>
        <taxon>Neisseria</taxon>
    </lineage>
</organism>